<gene>
    <name evidence="6" type="ORF">CAMP_LOCUS16913</name>
</gene>
<evidence type="ECO:0000256" key="2">
    <source>
        <dbReference type="ARBA" id="ARBA00022833"/>
    </source>
</evidence>
<evidence type="ECO:0000313" key="7">
    <source>
        <dbReference type="Proteomes" id="UP001152747"/>
    </source>
</evidence>
<keyword evidence="1 3" id="KW-0479">Metal-binding</keyword>
<comment type="caution">
    <text evidence="6">The sequence shown here is derived from an EMBL/GenBank/DDBJ whole genome shotgun (WGS) entry which is preliminary data.</text>
</comment>
<dbReference type="GO" id="GO:0008270">
    <property type="term" value="F:zinc ion binding"/>
    <property type="evidence" value="ECO:0007669"/>
    <property type="project" value="UniProtKB-KW"/>
</dbReference>
<dbReference type="OrthoDB" id="8062037at2759"/>
<evidence type="ECO:0000256" key="1">
    <source>
        <dbReference type="ARBA" id="ARBA00022771"/>
    </source>
</evidence>
<feature type="compositionally biased region" description="Polar residues" evidence="4">
    <location>
        <begin position="271"/>
        <end position="280"/>
    </location>
</feature>
<evidence type="ECO:0000259" key="5">
    <source>
        <dbReference type="PROSITE" id="PS50089"/>
    </source>
</evidence>
<evidence type="ECO:0000313" key="6">
    <source>
        <dbReference type="EMBL" id="CAI5454276.1"/>
    </source>
</evidence>
<proteinExistence type="predicted"/>
<dbReference type="Gene3D" id="3.30.40.10">
    <property type="entry name" value="Zinc/RING finger domain, C3HC4 (zinc finger)"/>
    <property type="match status" value="1"/>
</dbReference>
<dbReference type="AlphaFoldDB" id="A0A9P1J0C5"/>
<protein>
    <recommendedName>
        <fullName evidence="5">RING-type domain-containing protein</fullName>
    </recommendedName>
</protein>
<reference evidence="6" key="1">
    <citation type="submission" date="2022-11" db="EMBL/GenBank/DDBJ databases">
        <authorList>
            <person name="Kikuchi T."/>
        </authorList>
    </citation>
    <scope>NUCLEOTIDE SEQUENCE</scope>
    <source>
        <strain evidence="6">PS1010</strain>
    </source>
</reference>
<organism evidence="6 7">
    <name type="scientific">Caenorhabditis angaria</name>
    <dbReference type="NCBI Taxonomy" id="860376"/>
    <lineage>
        <taxon>Eukaryota</taxon>
        <taxon>Metazoa</taxon>
        <taxon>Ecdysozoa</taxon>
        <taxon>Nematoda</taxon>
        <taxon>Chromadorea</taxon>
        <taxon>Rhabditida</taxon>
        <taxon>Rhabditina</taxon>
        <taxon>Rhabditomorpha</taxon>
        <taxon>Rhabditoidea</taxon>
        <taxon>Rhabditidae</taxon>
        <taxon>Peloderinae</taxon>
        <taxon>Caenorhabditis</taxon>
    </lineage>
</organism>
<dbReference type="PROSITE" id="PS50089">
    <property type="entry name" value="ZF_RING_2"/>
    <property type="match status" value="1"/>
</dbReference>
<sequence>MPNSQEEFPFFPCAICREHMDHKENNIVKPLLCSHHFHKTCILEMCEQNTQHTNCPICRKPMYKFILLAKDGDGNPNFKFYNKTGRECKSAYELKWSACNICFTTAFSDNMKKCSKCVHYWHAFCGSSEDYKNENGGILCHRCAKQHAEATLRNRQESIKSCLEYSREMQARRAAIREARKHQTNHHSFVTRSKAASGGQQQATRRTRNQNNQNVAGTRSGKRQVAAPQANQPSDVGTSSRTRQASASQQNQTTKRTTRQTKVEKSRQYAAPQQKQQPSTKRSRKQ</sequence>
<dbReference type="Pfam" id="PF13639">
    <property type="entry name" value="zf-RING_2"/>
    <property type="match status" value="1"/>
</dbReference>
<dbReference type="InterPro" id="IPR001841">
    <property type="entry name" value="Znf_RING"/>
</dbReference>
<dbReference type="SUPFAM" id="SSF57850">
    <property type="entry name" value="RING/U-box"/>
    <property type="match status" value="1"/>
</dbReference>
<feature type="compositionally biased region" description="Low complexity" evidence="4">
    <location>
        <begin position="200"/>
        <end position="214"/>
    </location>
</feature>
<keyword evidence="1 3" id="KW-0863">Zinc-finger</keyword>
<keyword evidence="2" id="KW-0862">Zinc</keyword>
<evidence type="ECO:0000256" key="3">
    <source>
        <dbReference type="PROSITE-ProRule" id="PRU00175"/>
    </source>
</evidence>
<evidence type="ECO:0000256" key="4">
    <source>
        <dbReference type="SAM" id="MobiDB-lite"/>
    </source>
</evidence>
<dbReference type="EMBL" id="CANHGI010000006">
    <property type="protein sequence ID" value="CAI5454276.1"/>
    <property type="molecule type" value="Genomic_DNA"/>
</dbReference>
<feature type="domain" description="RING-type" evidence="5">
    <location>
        <begin position="13"/>
        <end position="59"/>
    </location>
</feature>
<dbReference type="InterPro" id="IPR013083">
    <property type="entry name" value="Znf_RING/FYVE/PHD"/>
</dbReference>
<dbReference type="SMART" id="SM00184">
    <property type="entry name" value="RING"/>
    <property type="match status" value="2"/>
</dbReference>
<dbReference type="Proteomes" id="UP001152747">
    <property type="component" value="Unassembled WGS sequence"/>
</dbReference>
<keyword evidence="7" id="KW-1185">Reference proteome</keyword>
<accession>A0A9P1J0C5</accession>
<name>A0A9P1J0C5_9PELO</name>
<feature type="compositionally biased region" description="Low complexity" evidence="4">
    <location>
        <begin position="238"/>
        <end position="255"/>
    </location>
</feature>
<feature type="region of interest" description="Disordered" evidence="4">
    <location>
        <begin position="177"/>
        <end position="286"/>
    </location>
</feature>